<evidence type="ECO:0000313" key="2">
    <source>
        <dbReference type="EMBL" id="MED6207426.1"/>
    </source>
</evidence>
<evidence type="ECO:0000256" key="1">
    <source>
        <dbReference type="SAM" id="MobiDB-lite"/>
    </source>
</evidence>
<reference evidence="2 3" key="1">
    <citation type="journal article" date="2023" name="Plants (Basel)">
        <title>Bridging the Gap: Combining Genomics and Transcriptomics Approaches to Understand Stylosanthes scabra, an Orphan Legume from the Brazilian Caatinga.</title>
        <authorList>
            <person name="Ferreira-Neto J.R.C."/>
            <person name="da Silva M.D."/>
            <person name="Binneck E."/>
            <person name="de Melo N.F."/>
            <person name="da Silva R.H."/>
            <person name="de Melo A.L.T.M."/>
            <person name="Pandolfi V."/>
            <person name="Bustamante F.O."/>
            <person name="Brasileiro-Vidal A.C."/>
            <person name="Benko-Iseppon A.M."/>
        </authorList>
    </citation>
    <scope>NUCLEOTIDE SEQUENCE [LARGE SCALE GENOMIC DNA]</scope>
    <source>
        <tissue evidence="2">Leaves</tissue>
    </source>
</reference>
<gene>
    <name evidence="2" type="ORF">PIB30_035722</name>
</gene>
<accession>A0ABU6YC14</accession>
<dbReference type="EMBL" id="JASCZI010241827">
    <property type="protein sequence ID" value="MED6207426.1"/>
    <property type="molecule type" value="Genomic_DNA"/>
</dbReference>
<proteinExistence type="predicted"/>
<sequence>MRKRERREEIIERRLNVQLRRRREDKRQPAKNGDVNSGWHERRPAHATRSSPNDKTDGDAAEQHRRGDDSTAKTQEVAAPRRHGRRKQGGEAVEVMY</sequence>
<dbReference type="Proteomes" id="UP001341840">
    <property type="component" value="Unassembled WGS sequence"/>
</dbReference>
<keyword evidence="3" id="KW-1185">Reference proteome</keyword>
<comment type="caution">
    <text evidence="2">The sequence shown here is derived from an EMBL/GenBank/DDBJ whole genome shotgun (WGS) entry which is preliminary data.</text>
</comment>
<feature type="compositionally biased region" description="Basic and acidic residues" evidence="1">
    <location>
        <begin position="52"/>
        <end position="71"/>
    </location>
</feature>
<name>A0ABU6YC14_9FABA</name>
<protein>
    <submittedName>
        <fullName evidence="2">Uncharacterized protein</fullName>
    </submittedName>
</protein>
<organism evidence="2 3">
    <name type="scientific">Stylosanthes scabra</name>
    <dbReference type="NCBI Taxonomy" id="79078"/>
    <lineage>
        <taxon>Eukaryota</taxon>
        <taxon>Viridiplantae</taxon>
        <taxon>Streptophyta</taxon>
        <taxon>Embryophyta</taxon>
        <taxon>Tracheophyta</taxon>
        <taxon>Spermatophyta</taxon>
        <taxon>Magnoliopsida</taxon>
        <taxon>eudicotyledons</taxon>
        <taxon>Gunneridae</taxon>
        <taxon>Pentapetalae</taxon>
        <taxon>rosids</taxon>
        <taxon>fabids</taxon>
        <taxon>Fabales</taxon>
        <taxon>Fabaceae</taxon>
        <taxon>Papilionoideae</taxon>
        <taxon>50 kb inversion clade</taxon>
        <taxon>dalbergioids sensu lato</taxon>
        <taxon>Dalbergieae</taxon>
        <taxon>Pterocarpus clade</taxon>
        <taxon>Stylosanthes</taxon>
    </lineage>
</organism>
<feature type="region of interest" description="Disordered" evidence="1">
    <location>
        <begin position="17"/>
        <end position="97"/>
    </location>
</feature>
<evidence type="ECO:0000313" key="3">
    <source>
        <dbReference type="Proteomes" id="UP001341840"/>
    </source>
</evidence>